<evidence type="ECO:0000259" key="19">
    <source>
        <dbReference type="PROSITE" id="PS50158"/>
    </source>
</evidence>
<dbReference type="CDD" id="cd00303">
    <property type="entry name" value="retropepsin_like"/>
    <property type="match status" value="1"/>
</dbReference>
<evidence type="ECO:0000256" key="13">
    <source>
        <dbReference type="ARBA" id="ARBA00022932"/>
    </source>
</evidence>
<feature type="compositionally biased region" description="Polar residues" evidence="18">
    <location>
        <begin position="568"/>
        <end position="583"/>
    </location>
</feature>
<dbReference type="InterPro" id="IPR001878">
    <property type="entry name" value="Znf_CCHC"/>
</dbReference>
<dbReference type="PANTHER" id="PTHR37984:SF5">
    <property type="entry name" value="PROTEIN NYNRIN-LIKE"/>
    <property type="match status" value="1"/>
</dbReference>
<dbReference type="Pfam" id="PF00665">
    <property type="entry name" value="rve"/>
    <property type="match status" value="1"/>
</dbReference>
<dbReference type="GO" id="GO:0015074">
    <property type="term" value="P:DNA integration"/>
    <property type="evidence" value="ECO:0007669"/>
    <property type="project" value="UniProtKB-KW"/>
</dbReference>
<keyword evidence="9" id="KW-0378">Hydrolase</keyword>
<keyword evidence="16" id="KW-0863">Zinc-finger</keyword>
<dbReference type="SMART" id="SM00343">
    <property type="entry name" value="ZnF_C2HC"/>
    <property type="match status" value="1"/>
</dbReference>
<dbReference type="InterPro" id="IPR041373">
    <property type="entry name" value="RT_RNaseH"/>
</dbReference>
<keyword evidence="13" id="KW-0239">DNA-directed DNA polymerase</keyword>
<evidence type="ECO:0000256" key="11">
    <source>
        <dbReference type="ARBA" id="ARBA00022908"/>
    </source>
</evidence>
<dbReference type="EMBL" id="CR855153">
    <property type="protein sequence ID" value="CAH66904.1"/>
    <property type="molecule type" value="Genomic_DNA"/>
</dbReference>
<keyword evidence="2" id="KW-0645">Protease</keyword>
<dbReference type="FunFam" id="3.10.20.370:FF:000001">
    <property type="entry name" value="Retrovirus-related Pol polyprotein from transposon 17.6-like protein"/>
    <property type="match status" value="1"/>
</dbReference>
<keyword evidence="11" id="KW-0229">DNA integration</keyword>
<dbReference type="FunFam" id="3.30.420.10:FF:000032">
    <property type="entry name" value="Retrovirus-related Pol polyprotein from transposon 297-like Protein"/>
    <property type="match status" value="1"/>
</dbReference>
<dbReference type="FunFam" id="3.30.70.270:FF:000026">
    <property type="entry name" value="Transposon Ty3-G Gag-Pol polyprotein"/>
    <property type="match status" value="1"/>
</dbReference>
<keyword evidence="12" id="KW-0695">RNA-directed DNA polymerase</keyword>
<feature type="coiled-coil region" evidence="17">
    <location>
        <begin position="152"/>
        <end position="179"/>
    </location>
</feature>
<dbReference type="InterPro" id="IPR036397">
    <property type="entry name" value="RNaseH_sf"/>
</dbReference>
<dbReference type="PROSITE" id="PS50994">
    <property type="entry name" value="INTEGRASE"/>
    <property type="match status" value="1"/>
</dbReference>
<name>Q01K20_ORYSA</name>
<dbReference type="GO" id="GO:0003677">
    <property type="term" value="F:DNA binding"/>
    <property type="evidence" value="ECO:0007669"/>
    <property type="project" value="UniProtKB-KW"/>
</dbReference>
<dbReference type="Gene3D" id="3.10.10.10">
    <property type="entry name" value="HIV Type 1 Reverse Transcriptase, subunit A, domain 1"/>
    <property type="match status" value="1"/>
</dbReference>
<dbReference type="InterPro" id="IPR036875">
    <property type="entry name" value="Znf_CCHC_sf"/>
</dbReference>
<reference evidence="22" key="2">
    <citation type="submission" date="2004-10" db="EMBL/GenBank/DDBJ databases">
        <title>Chromosome-wide comparison between domesticated rice subspecies indica and japonica.</title>
        <authorList>
            <person name="Han B."/>
        </authorList>
    </citation>
    <scope>NUCLEOTIDE SEQUENCE</scope>
</reference>
<dbReference type="Pfam" id="PF17917">
    <property type="entry name" value="RT_RNaseH"/>
    <property type="match status" value="1"/>
</dbReference>
<dbReference type="GO" id="GO:0003964">
    <property type="term" value="F:RNA-directed DNA polymerase activity"/>
    <property type="evidence" value="ECO:0007669"/>
    <property type="project" value="UniProtKB-KW"/>
</dbReference>
<sequence length="1716" mass="194473">MAGHPPNHRREGMIDFVAELARMTLVGGYPDAPEYTTIPPLSGELPHRVRLEVHGYVGTCLANMAVEASGGTADHACQEAAYLMMARLRDRHNYIFHDTAYRYHPRRANGDGVSSFRPTAGENDTTFGHMCAVMRGLDRMHSDLHKATKALNDGKLMRIVALKDEIARLKRENAQLKGLPAPGGVRIRTTPRKTTTAPVRIQLAPRNPPPAAAPAAPPVPPAVPAAPAPASALSFAPASAARGPASGTGGCLFGSVDGRYHVPMMVYTRTGNRTTGEGSNGEERVDGVHPNSDSGNGPPPLPENPTLAQVMAHQTQMMAAMMQQMQQQHQQMHQRMMQHVEQQHQHFGPPPPQSKLPEFLRVRPPTFSSTTNPMEANDWLHAIEKKLNLLQCNDQEKVAFATHQLQGPASAWWDNHMATRPPGTEVTWAEFCRSFRKAQVPDGVVAQKKREFRALHQGNRTVTEYLHEFNRLARYAPEDVRTDAEKQEKFMAGLDDELTNQLISGDYADFERLVDKAIRQEDQRNKMDRKRKAAQFRAPQGSHQRPRFTPGQQGGPTTMIVRQHRPFNPSNFHQGTSGSQNHHGGQPNRGAAPRPPVAPAQSGQPAQAKKETGAKPGSCFNCGELGHFADKCPKPRRAGPRFNQARVNHASAEEAQAVPEVVLGTFPVNSIPATVLFDSGATHSFISTKFVGMHGLIREELSTPMRVHTPGNSSTSVQFSPSITIEIQRSPFLANLILLESKDLDVILGMDWLTKFKGVIDCANRTVTLTNEKGETVVYKSLVSPKKGVSLNQIETEIPVDTVEKNLRKLEDIPIVCEYPEVFPEDLTTMPPKREIEFRIDLAPGTAPIYKRPYRMAANELAEVKKQVDEQLQKGYIQPSTSPWGAPVIFVEKKDKTKRMCVDYRALNEVTIKNIYPLPRIDDLFDQLKGAKVFSKIDLRSGYHQLRIREEDIPKTAFTTQYGLYECTVMSFGLTNAPAFFMNLMNKVFMEFLDKFVVVFIDDILIYSKSEEEHEQHLRLVLEKLKEHQLYAKFSKCDFWLTEVKFLGHVITAQGVAVDPSNVESVTKWTPPKTVSQIRSFLGLARYYRRFIENFSRIARPMTQLLKKDEKFKWTTECDKSFEELKKKLVSAPVLILPDQMKDFQVYCDASRHGLGCVLMQEGRVVAYASRQLRPHEGNYPTHDLELAAVVHALKIWRHYLIGNRCEVYTDHKSLKYIFTQPDLNLRQRRWLELIKDYDMSIHYHPGKANVVADALSRKSYCTALCIESMCEELRQEFEHLNVGIVEHGFVAALEARPTLVDQVRAAQVNDPEIAELKKNMRVGKARDFLEDEHGTIWMGERLCVPDDKELKDLILTEAHQTQYSIHPGSTKMYQDLKEKFWWVSMRREIAEFVALCDVCQRVKAEHHRPAGLLQPLQIPEWKWEEIGMDFITGLPRTSSGHDSIWVVVDRLTKVAHFIPVHTTYTGKRLAELYLARIMCLHGVPKKIVSDRGSQFTSKFWQKLQEEMGTRLNFSTAYHPQTDGQTERVNQILEDMLRACALDFGGAWDKSLPYAEFSYNNSYQASLQMAPFEALYGRKCRTPLFWDQTGERQLFGTEVLAEAEEKVRIIRERLRIAQSRQKSYADNRRRELTFEAGDYVYLRVTPLRGVHRFQTKGKLAPRFVGPYKILERRGEVAYQLELPSNMIGIHDVFHVSQLKKCLRVPEEQADSEHIDI</sequence>
<evidence type="ECO:0000259" key="21">
    <source>
        <dbReference type="PROSITE" id="PS50994"/>
    </source>
</evidence>
<evidence type="ECO:0000256" key="18">
    <source>
        <dbReference type="SAM" id="MobiDB-lite"/>
    </source>
</evidence>
<evidence type="ECO:0000256" key="14">
    <source>
        <dbReference type="ARBA" id="ARBA00023125"/>
    </source>
</evidence>
<dbReference type="InterPro" id="IPR043128">
    <property type="entry name" value="Rev_trsase/Diguanyl_cyclase"/>
</dbReference>
<dbReference type="CDD" id="cd09274">
    <property type="entry name" value="RNase_HI_RT_Ty3"/>
    <property type="match status" value="1"/>
</dbReference>
<evidence type="ECO:0000256" key="3">
    <source>
        <dbReference type="ARBA" id="ARBA00022679"/>
    </source>
</evidence>
<dbReference type="GO" id="GO:0006310">
    <property type="term" value="P:DNA recombination"/>
    <property type="evidence" value="ECO:0007669"/>
    <property type="project" value="UniProtKB-KW"/>
</dbReference>
<dbReference type="Gene3D" id="2.40.70.10">
    <property type="entry name" value="Acid Proteases"/>
    <property type="match status" value="1"/>
</dbReference>
<dbReference type="Pfam" id="PF08284">
    <property type="entry name" value="RVP_2"/>
    <property type="match status" value="1"/>
</dbReference>
<dbReference type="CDD" id="cd01647">
    <property type="entry name" value="RT_LTR"/>
    <property type="match status" value="1"/>
</dbReference>
<dbReference type="SUPFAM" id="SSF50630">
    <property type="entry name" value="Acid proteases"/>
    <property type="match status" value="1"/>
</dbReference>
<keyword evidence="7" id="KW-0064">Aspartyl protease</keyword>
<dbReference type="PROSITE" id="PS50878">
    <property type="entry name" value="RT_POL"/>
    <property type="match status" value="1"/>
</dbReference>
<dbReference type="Gene3D" id="3.30.420.10">
    <property type="entry name" value="Ribonuclease H-like superfamily/Ribonuclease H"/>
    <property type="match status" value="1"/>
</dbReference>
<feature type="compositionally biased region" description="Pro residues" evidence="18">
    <location>
        <begin position="206"/>
        <end position="227"/>
    </location>
</feature>
<dbReference type="EC" id="2.7.7.49" evidence="1"/>
<keyword evidence="15" id="KW-0233">DNA recombination</keyword>
<dbReference type="SUPFAM" id="SSF53098">
    <property type="entry name" value="Ribonuclease H-like"/>
    <property type="match status" value="1"/>
</dbReference>
<dbReference type="Pfam" id="PF00098">
    <property type="entry name" value="zf-CCHC"/>
    <property type="match status" value="1"/>
</dbReference>
<evidence type="ECO:0000256" key="2">
    <source>
        <dbReference type="ARBA" id="ARBA00022670"/>
    </source>
</evidence>
<evidence type="ECO:0000256" key="6">
    <source>
        <dbReference type="ARBA" id="ARBA00022723"/>
    </source>
</evidence>
<keyword evidence="10" id="KW-0460">Magnesium</keyword>
<dbReference type="InterPro" id="IPR012337">
    <property type="entry name" value="RNaseH-like_sf"/>
</dbReference>
<dbReference type="PROSITE" id="PS00141">
    <property type="entry name" value="ASP_PROTEASE"/>
    <property type="match status" value="1"/>
</dbReference>
<keyword evidence="8" id="KW-0255">Endonuclease</keyword>
<dbReference type="Pfam" id="PF24626">
    <property type="entry name" value="SH3_Tf2-1"/>
    <property type="match status" value="1"/>
</dbReference>
<evidence type="ECO:0000256" key="4">
    <source>
        <dbReference type="ARBA" id="ARBA00022695"/>
    </source>
</evidence>
<evidence type="ECO:0000256" key="17">
    <source>
        <dbReference type="SAM" id="Coils"/>
    </source>
</evidence>
<dbReference type="SUPFAM" id="SSF57756">
    <property type="entry name" value="Retrovirus zinc finger-like domains"/>
    <property type="match status" value="1"/>
</dbReference>
<accession>Q01K20</accession>
<dbReference type="Gene3D" id="1.10.340.70">
    <property type="match status" value="1"/>
</dbReference>
<feature type="region of interest" description="Disordered" evidence="18">
    <location>
        <begin position="180"/>
        <end position="229"/>
    </location>
</feature>
<feature type="domain" description="Integrase catalytic" evidence="21">
    <location>
        <begin position="1416"/>
        <end position="1579"/>
    </location>
</feature>
<protein>
    <recommendedName>
        <fullName evidence="1">RNA-directed DNA polymerase</fullName>
        <ecNumber evidence="1">2.7.7.49</ecNumber>
    </recommendedName>
</protein>
<dbReference type="GO" id="GO:0004519">
    <property type="term" value="F:endonuclease activity"/>
    <property type="evidence" value="ECO:0007669"/>
    <property type="project" value="UniProtKB-KW"/>
</dbReference>
<evidence type="ECO:0000256" key="10">
    <source>
        <dbReference type="ARBA" id="ARBA00022842"/>
    </source>
</evidence>
<keyword evidence="17" id="KW-0175">Coiled coil</keyword>
<dbReference type="InterPro" id="IPR005162">
    <property type="entry name" value="Retrotrans_gag_dom"/>
</dbReference>
<feature type="region of interest" description="Disordered" evidence="18">
    <location>
        <begin position="521"/>
        <end position="614"/>
    </location>
</feature>
<dbReference type="PROSITE" id="PS50158">
    <property type="entry name" value="ZF_CCHC"/>
    <property type="match status" value="1"/>
</dbReference>
<keyword evidence="16" id="KW-0862">Zinc</keyword>
<organism evidence="22">
    <name type="scientific">Oryza sativa</name>
    <name type="common">Rice</name>
    <dbReference type="NCBI Taxonomy" id="4530"/>
    <lineage>
        <taxon>Eukaryota</taxon>
        <taxon>Viridiplantae</taxon>
        <taxon>Streptophyta</taxon>
        <taxon>Embryophyta</taxon>
        <taxon>Tracheophyta</taxon>
        <taxon>Spermatophyta</taxon>
        <taxon>Magnoliopsida</taxon>
        <taxon>Liliopsida</taxon>
        <taxon>Poales</taxon>
        <taxon>Poaceae</taxon>
        <taxon>BOP clade</taxon>
        <taxon>Oryzoideae</taxon>
        <taxon>Oryzeae</taxon>
        <taxon>Oryzinae</taxon>
        <taxon>Oryza</taxon>
    </lineage>
</organism>
<evidence type="ECO:0000256" key="1">
    <source>
        <dbReference type="ARBA" id="ARBA00012493"/>
    </source>
</evidence>
<keyword evidence="5" id="KW-0540">Nuclease</keyword>
<dbReference type="GO" id="GO:0003887">
    <property type="term" value="F:DNA-directed DNA polymerase activity"/>
    <property type="evidence" value="ECO:0007669"/>
    <property type="project" value="UniProtKB-KW"/>
</dbReference>
<evidence type="ECO:0000256" key="7">
    <source>
        <dbReference type="ARBA" id="ARBA00022750"/>
    </source>
</evidence>
<keyword evidence="14" id="KW-0238">DNA-binding</keyword>
<keyword evidence="6" id="KW-0479">Metal-binding</keyword>
<evidence type="ECO:0000256" key="8">
    <source>
        <dbReference type="ARBA" id="ARBA00022759"/>
    </source>
</evidence>
<feature type="domain" description="Reverse transcriptase" evidence="20">
    <location>
        <begin position="872"/>
        <end position="1051"/>
    </location>
</feature>
<proteinExistence type="predicted"/>
<reference evidence="22" key="1">
    <citation type="journal article" date="2002" name="Nature">
        <title>Sequence and analysis of rice chromosome 4.</title>
        <authorList>
            <person name="Feng Q."/>
            <person name="Zhang Y."/>
            <person name="Hao P."/>
            <person name="Wang S."/>
            <person name="Fu G."/>
            <person name="Huang Y."/>
            <person name="Li Y."/>
            <person name="Zhu J."/>
            <person name="Liu Y."/>
            <person name="Hu X."/>
            <person name="Jia P."/>
            <person name="Zhang Y."/>
            <person name="Zhao Q."/>
            <person name="Ying K."/>
            <person name="Yu S."/>
            <person name="Tang Y."/>
            <person name="Weng Q."/>
            <person name="Zhang L."/>
            <person name="Lu Y."/>
            <person name="Mu J."/>
            <person name="Lu Y."/>
            <person name="Zhang L.S."/>
            <person name="Yu Z."/>
            <person name="Fan D."/>
            <person name="Liu X."/>
            <person name="Lu T."/>
            <person name="Li C."/>
            <person name="Wu Y."/>
            <person name="Sun T."/>
            <person name="Lei H."/>
            <person name="Li T."/>
            <person name="Hu H."/>
            <person name="Guan J."/>
            <person name="Wu M."/>
            <person name="Zhang R."/>
            <person name="Zhou B."/>
            <person name="Chen Z."/>
            <person name="Chen L."/>
            <person name="Jin Z."/>
            <person name="Wang R."/>
            <person name="Yin H."/>
            <person name="Cai Z."/>
            <person name="Ren S."/>
            <person name="Lv G."/>
            <person name="Gu W."/>
            <person name="Zhu G."/>
            <person name="Tu Y."/>
            <person name="Jia J."/>
            <person name="Zhang Y."/>
            <person name="Chen J."/>
            <person name="Kang H."/>
            <person name="Chen X."/>
            <person name="Shao C."/>
            <person name="Sun Y."/>
            <person name="Hu Q."/>
            <person name="Zhang X."/>
            <person name="Zhang W."/>
            <person name="Wang L."/>
            <person name="Ding C."/>
            <person name="Sheng H."/>
            <person name="Gu J."/>
            <person name="Chen S."/>
            <person name="Ni L."/>
            <person name="Zhu F."/>
            <person name="Chen W."/>
            <person name="Lan L."/>
            <person name="Lai Y."/>
            <person name="Cheng Z."/>
            <person name="Gu M."/>
            <person name="Jiang J."/>
            <person name="Li J."/>
            <person name="Hong G."/>
            <person name="Xue Y."/>
            <person name="Han B."/>
        </authorList>
    </citation>
    <scope>NUCLEOTIDE SEQUENCE</scope>
</reference>
<gene>
    <name evidence="22" type="primary">H0823A09.5</name>
</gene>
<evidence type="ECO:0000259" key="20">
    <source>
        <dbReference type="PROSITE" id="PS50878"/>
    </source>
</evidence>
<dbReference type="InterPro" id="IPR001969">
    <property type="entry name" value="Aspartic_peptidase_AS"/>
</dbReference>
<keyword evidence="4" id="KW-0548">Nucleotidyltransferase</keyword>
<dbReference type="InterPro" id="IPR043502">
    <property type="entry name" value="DNA/RNA_pol_sf"/>
</dbReference>
<evidence type="ECO:0000256" key="15">
    <source>
        <dbReference type="ARBA" id="ARBA00023172"/>
    </source>
</evidence>
<feature type="region of interest" description="Disordered" evidence="18">
    <location>
        <begin position="270"/>
        <end position="302"/>
    </location>
</feature>
<dbReference type="InterPro" id="IPR021109">
    <property type="entry name" value="Peptidase_aspartic_dom_sf"/>
</dbReference>
<dbReference type="PANTHER" id="PTHR37984">
    <property type="entry name" value="PROTEIN CBG26694"/>
    <property type="match status" value="1"/>
</dbReference>
<dbReference type="SUPFAM" id="SSF56672">
    <property type="entry name" value="DNA/RNA polymerases"/>
    <property type="match status" value="1"/>
</dbReference>
<keyword evidence="3" id="KW-0808">Transferase</keyword>
<evidence type="ECO:0000256" key="12">
    <source>
        <dbReference type="ARBA" id="ARBA00022918"/>
    </source>
</evidence>
<dbReference type="Gene3D" id="4.10.60.10">
    <property type="entry name" value="Zinc finger, CCHC-type"/>
    <property type="match status" value="1"/>
</dbReference>
<dbReference type="InterPro" id="IPR001584">
    <property type="entry name" value="Integrase_cat-core"/>
</dbReference>
<dbReference type="GO" id="GO:0006508">
    <property type="term" value="P:proteolysis"/>
    <property type="evidence" value="ECO:0007669"/>
    <property type="project" value="UniProtKB-KW"/>
</dbReference>
<dbReference type="InterPro" id="IPR000477">
    <property type="entry name" value="RT_dom"/>
</dbReference>
<dbReference type="Pfam" id="PF03732">
    <property type="entry name" value="Retrotrans_gag"/>
    <property type="match status" value="1"/>
</dbReference>
<dbReference type="Pfam" id="PF17921">
    <property type="entry name" value="Integrase_H2C2"/>
    <property type="match status" value="1"/>
</dbReference>
<feature type="domain" description="CCHC-type" evidence="19">
    <location>
        <begin position="619"/>
        <end position="634"/>
    </location>
</feature>
<dbReference type="Pfam" id="PF00078">
    <property type="entry name" value="RVT_1"/>
    <property type="match status" value="1"/>
</dbReference>
<evidence type="ECO:0000256" key="5">
    <source>
        <dbReference type="ARBA" id="ARBA00022722"/>
    </source>
</evidence>
<dbReference type="InterPro" id="IPR050951">
    <property type="entry name" value="Retrovirus_Pol_polyprotein"/>
</dbReference>
<dbReference type="Gene3D" id="3.30.70.270">
    <property type="match status" value="2"/>
</dbReference>
<evidence type="ECO:0000313" key="22">
    <source>
        <dbReference type="EMBL" id="CAH66904.1"/>
    </source>
</evidence>
<dbReference type="GO" id="GO:0008270">
    <property type="term" value="F:zinc ion binding"/>
    <property type="evidence" value="ECO:0007669"/>
    <property type="project" value="UniProtKB-KW"/>
</dbReference>
<dbReference type="InterPro" id="IPR056924">
    <property type="entry name" value="SH3_Tf2-1"/>
</dbReference>
<dbReference type="GO" id="GO:0004190">
    <property type="term" value="F:aspartic-type endopeptidase activity"/>
    <property type="evidence" value="ECO:0007669"/>
    <property type="project" value="UniProtKB-KW"/>
</dbReference>
<evidence type="ECO:0000256" key="9">
    <source>
        <dbReference type="ARBA" id="ARBA00022801"/>
    </source>
</evidence>
<evidence type="ECO:0000256" key="16">
    <source>
        <dbReference type="PROSITE-ProRule" id="PRU00047"/>
    </source>
</evidence>
<dbReference type="InterPro" id="IPR041588">
    <property type="entry name" value="Integrase_H2C2"/>
</dbReference>